<evidence type="ECO:0000256" key="4">
    <source>
        <dbReference type="ARBA" id="ARBA00022960"/>
    </source>
</evidence>
<dbReference type="AlphaFoldDB" id="A0A1W1VRX8"/>
<dbReference type="GO" id="GO:0016740">
    <property type="term" value="F:transferase activity"/>
    <property type="evidence" value="ECO:0007669"/>
    <property type="project" value="UniProtKB-KW"/>
</dbReference>
<keyword evidence="8" id="KW-0732">Signal</keyword>
<dbReference type="Gene3D" id="2.40.440.10">
    <property type="entry name" value="L,D-transpeptidase catalytic domain-like"/>
    <property type="match status" value="1"/>
</dbReference>
<protein>
    <submittedName>
        <fullName evidence="10">ErfK/YbiS/YcfS/YnhG family protein</fullName>
    </submittedName>
</protein>
<evidence type="ECO:0000313" key="11">
    <source>
        <dbReference type="Proteomes" id="UP000192266"/>
    </source>
</evidence>
<dbReference type="GO" id="GO:0009252">
    <property type="term" value="P:peptidoglycan biosynthetic process"/>
    <property type="evidence" value="ECO:0007669"/>
    <property type="project" value="UniProtKB-UniPathway"/>
</dbReference>
<feature type="active site" description="Nucleophile" evidence="7">
    <location>
        <position position="394"/>
    </location>
</feature>
<dbReference type="EMBL" id="FWWW01000070">
    <property type="protein sequence ID" value="SMB96096.1"/>
    <property type="molecule type" value="Genomic_DNA"/>
</dbReference>
<evidence type="ECO:0000259" key="9">
    <source>
        <dbReference type="PROSITE" id="PS52029"/>
    </source>
</evidence>
<dbReference type="GO" id="GO:0071555">
    <property type="term" value="P:cell wall organization"/>
    <property type="evidence" value="ECO:0007669"/>
    <property type="project" value="UniProtKB-UniRule"/>
</dbReference>
<accession>A0A1W1VRX8</accession>
<keyword evidence="4 7" id="KW-0133">Cell shape</keyword>
<dbReference type="InterPro" id="IPR045380">
    <property type="entry name" value="LD_TPept_scaffold_dom"/>
</dbReference>
<feature type="active site" description="Proton donor/acceptor" evidence="7">
    <location>
        <position position="375"/>
    </location>
</feature>
<dbReference type="PANTHER" id="PTHR41533">
    <property type="entry name" value="L,D-TRANSPEPTIDASE HI_1667-RELATED"/>
    <property type="match status" value="1"/>
</dbReference>
<dbReference type="SUPFAM" id="SSF141523">
    <property type="entry name" value="L,D-transpeptidase catalytic domain-like"/>
    <property type="match status" value="1"/>
</dbReference>
<reference evidence="10 11" key="1">
    <citation type="submission" date="2017-04" db="EMBL/GenBank/DDBJ databases">
        <authorList>
            <person name="Afonso C.L."/>
            <person name="Miller P.J."/>
            <person name="Scott M.A."/>
            <person name="Spackman E."/>
            <person name="Goraichik I."/>
            <person name="Dimitrov K.M."/>
            <person name="Suarez D.L."/>
            <person name="Swayne D.E."/>
        </authorList>
    </citation>
    <scope>NUCLEOTIDE SEQUENCE [LARGE SCALE GENOMIC DNA]</scope>
    <source>
        <strain evidence="10 11">DSM 11622</strain>
    </source>
</reference>
<dbReference type="Pfam" id="PF20142">
    <property type="entry name" value="Scaffold"/>
    <property type="match status" value="1"/>
</dbReference>
<keyword evidence="6 7" id="KW-0961">Cell wall biogenesis/degradation</keyword>
<keyword evidence="3" id="KW-0808">Transferase</keyword>
<gene>
    <name evidence="10" type="ORF">SAMN00120144_0535</name>
</gene>
<dbReference type="CDD" id="cd16913">
    <property type="entry name" value="YkuD_like"/>
    <property type="match status" value="1"/>
</dbReference>
<comment type="similarity">
    <text evidence="2">Belongs to the YkuD family.</text>
</comment>
<evidence type="ECO:0000256" key="3">
    <source>
        <dbReference type="ARBA" id="ARBA00022679"/>
    </source>
</evidence>
<feature type="domain" description="L,D-TPase catalytic" evidence="9">
    <location>
        <begin position="243"/>
        <end position="425"/>
    </location>
</feature>
<dbReference type="Proteomes" id="UP000192266">
    <property type="component" value="Unassembled WGS sequence"/>
</dbReference>
<dbReference type="PANTHER" id="PTHR41533:SF2">
    <property type="entry name" value="BLR7131 PROTEIN"/>
    <property type="match status" value="1"/>
</dbReference>
<feature type="chain" id="PRO_5012641957" evidence="8">
    <location>
        <begin position="25"/>
        <end position="490"/>
    </location>
</feature>
<dbReference type="Pfam" id="PF03734">
    <property type="entry name" value="YkuD"/>
    <property type="match status" value="1"/>
</dbReference>
<dbReference type="GO" id="GO:0004180">
    <property type="term" value="F:carboxypeptidase activity"/>
    <property type="evidence" value="ECO:0007669"/>
    <property type="project" value="UniProtKB-ARBA"/>
</dbReference>
<evidence type="ECO:0000256" key="7">
    <source>
        <dbReference type="PROSITE-ProRule" id="PRU01373"/>
    </source>
</evidence>
<evidence type="ECO:0000256" key="5">
    <source>
        <dbReference type="ARBA" id="ARBA00022984"/>
    </source>
</evidence>
<comment type="pathway">
    <text evidence="1 7">Cell wall biogenesis; peptidoglycan biosynthesis.</text>
</comment>
<dbReference type="InterPro" id="IPR005490">
    <property type="entry name" value="LD_TPept_cat_dom"/>
</dbReference>
<evidence type="ECO:0000256" key="2">
    <source>
        <dbReference type="ARBA" id="ARBA00005992"/>
    </source>
</evidence>
<dbReference type="UniPathway" id="UPA00219"/>
<keyword evidence="5 7" id="KW-0573">Peptidoglycan synthesis</keyword>
<evidence type="ECO:0000256" key="6">
    <source>
        <dbReference type="ARBA" id="ARBA00023316"/>
    </source>
</evidence>
<dbReference type="RefSeq" id="WP_084445851.1">
    <property type="nucleotide sequence ID" value="NZ_FWWW01000070.1"/>
</dbReference>
<dbReference type="PROSITE" id="PS52029">
    <property type="entry name" value="LD_TPASE"/>
    <property type="match status" value="1"/>
</dbReference>
<evidence type="ECO:0000313" key="10">
    <source>
        <dbReference type="EMBL" id="SMB96096.1"/>
    </source>
</evidence>
<evidence type="ECO:0000256" key="1">
    <source>
        <dbReference type="ARBA" id="ARBA00004752"/>
    </source>
</evidence>
<dbReference type="InterPro" id="IPR038063">
    <property type="entry name" value="Transpep_catalytic_dom"/>
</dbReference>
<dbReference type="OrthoDB" id="9778545at2"/>
<sequence length="490" mass="55142">MFLRLRFPYVVALLLLCKSPVLNAQVISDAEDAELPTGNKQTTTDVAVQLRQLYAPNMSSATAGIQEQVQLLYTLVNFRPVWTTEAGPTENAQAALTLLSQAQRYGLKPADYETVYLRNLLDSLHTTPMQLQQRLAVETHLSAALIRFSQHLSHGRIPGSTIRPAQVTESEIINAAIHVSQALQSNDLEQHILLAQPTSRSYVRLLWAWQSLLKSDTVAARKMSLPVALNLERLRWEPRADSIYLVVNIPAYSLQVVRGPQVVRSHRVVVGKAATPTPELYSTVNFLQTAPEWRMPHSIATKEILPRLKRDPRYLSSRNFRLYNQAGERVNAARVNWKTVTPAEFPYQIRQAPSSRNALGNVVFRFPNPYEVYLHDTPNRELFEASTRALSHGCIRVQHAWALARFLVQRDAGKAENNSNRMEKMSDSLNEGETRSFGLYASVPLIIRYQTCDADGSKLRQLPDIYGLDEVLTEAWDRAASEDGVTAAIH</sequence>
<dbReference type="STRING" id="645990.SAMN00120144_0535"/>
<feature type="signal peptide" evidence="8">
    <location>
        <begin position="1"/>
        <end position="24"/>
    </location>
</feature>
<keyword evidence="11" id="KW-1185">Reference proteome</keyword>
<dbReference type="InterPro" id="IPR052905">
    <property type="entry name" value="LD-transpeptidase_YkuD-like"/>
</dbReference>
<evidence type="ECO:0000256" key="8">
    <source>
        <dbReference type="SAM" id="SignalP"/>
    </source>
</evidence>
<name>A0A1W1VRX8_9BACT</name>
<organism evidence="10 11">
    <name type="scientific">Hymenobacter roseosalivarius DSM 11622</name>
    <dbReference type="NCBI Taxonomy" id="645990"/>
    <lineage>
        <taxon>Bacteria</taxon>
        <taxon>Pseudomonadati</taxon>
        <taxon>Bacteroidota</taxon>
        <taxon>Cytophagia</taxon>
        <taxon>Cytophagales</taxon>
        <taxon>Hymenobacteraceae</taxon>
        <taxon>Hymenobacter</taxon>
    </lineage>
</organism>
<dbReference type="GO" id="GO:0008360">
    <property type="term" value="P:regulation of cell shape"/>
    <property type="evidence" value="ECO:0007669"/>
    <property type="project" value="UniProtKB-UniRule"/>
</dbReference>
<proteinExistence type="inferred from homology"/>